<name>A0A0N9HUS7_9PSEU</name>
<protein>
    <recommendedName>
        <fullName evidence="4">Methyltransferase domain-containing protein</fullName>
    </recommendedName>
</protein>
<dbReference type="RefSeq" id="WP_054292958.1">
    <property type="nucleotide sequence ID" value="NZ_JADBEI010000001.1"/>
</dbReference>
<dbReference type="CDD" id="cd02440">
    <property type="entry name" value="AdoMet_MTases"/>
    <property type="match status" value="1"/>
</dbReference>
<sequence length="237" mass="26234">MTGDAYAGLSSHYDMVMTSGYYDYDVYSAAILRLAGQRRDVLEVGVGTGLVCEKLLELSQGDVRITGIDTSASMLGQARRRLRDRVRLEQQDVLRLALNQVFDVVYSVGGVWAFTRTDDGIPMASFLRSDSENEQAFGNLRSCLRPGGILLVAVQRPHVDHSLRLPGGLAHRQEVHDAGDNLLTEDYWITDGPVTVAHQRSTFRILGLTESVRLLARCGFRSDGLDADGLFHCFTRV</sequence>
<dbReference type="GO" id="GO:0008168">
    <property type="term" value="F:methyltransferase activity"/>
    <property type="evidence" value="ECO:0007669"/>
    <property type="project" value="UniProtKB-KW"/>
</dbReference>
<feature type="domain" description="Methyltransferase" evidence="4">
    <location>
        <begin position="41"/>
        <end position="147"/>
    </location>
</feature>
<dbReference type="InterPro" id="IPR041698">
    <property type="entry name" value="Methyltransf_25"/>
</dbReference>
<reference evidence="5 6" key="1">
    <citation type="submission" date="2015-07" db="EMBL/GenBank/DDBJ databases">
        <title>Genome sequencing of Kibdelosporangium phytohabitans.</title>
        <authorList>
            <person name="Qin S."/>
            <person name="Xing K."/>
        </authorList>
    </citation>
    <scope>NUCLEOTIDE SEQUENCE [LARGE SCALE GENOMIC DNA]</scope>
    <source>
        <strain evidence="5 6">KLBMP1111</strain>
    </source>
</reference>
<dbReference type="PANTHER" id="PTHR43464:SF19">
    <property type="entry name" value="UBIQUINONE BIOSYNTHESIS O-METHYLTRANSFERASE, MITOCHONDRIAL"/>
    <property type="match status" value="1"/>
</dbReference>
<accession>A0A0N9HUS7</accession>
<keyword evidence="6" id="KW-1185">Reference proteome</keyword>
<dbReference type="SUPFAM" id="SSF53335">
    <property type="entry name" value="S-adenosyl-L-methionine-dependent methyltransferases"/>
    <property type="match status" value="1"/>
</dbReference>
<evidence type="ECO:0000256" key="1">
    <source>
        <dbReference type="ARBA" id="ARBA00022603"/>
    </source>
</evidence>
<gene>
    <name evidence="5" type="ORF">AOZ06_32955</name>
</gene>
<keyword evidence="1" id="KW-0489">Methyltransferase</keyword>
<dbReference type="InterPro" id="IPR029063">
    <property type="entry name" value="SAM-dependent_MTases_sf"/>
</dbReference>
<proteinExistence type="predicted"/>
<dbReference type="EMBL" id="CP012752">
    <property type="protein sequence ID" value="ALG11057.1"/>
    <property type="molecule type" value="Genomic_DNA"/>
</dbReference>
<evidence type="ECO:0000313" key="5">
    <source>
        <dbReference type="EMBL" id="ALG11057.1"/>
    </source>
</evidence>
<dbReference type="Pfam" id="PF13649">
    <property type="entry name" value="Methyltransf_25"/>
    <property type="match status" value="1"/>
</dbReference>
<dbReference type="KEGG" id="kphy:AOZ06_32955"/>
<dbReference type="AlphaFoldDB" id="A0A0N9HUS7"/>
<evidence type="ECO:0000313" key="6">
    <source>
        <dbReference type="Proteomes" id="UP000063699"/>
    </source>
</evidence>
<keyword evidence="3" id="KW-0949">S-adenosyl-L-methionine</keyword>
<keyword evidence="2" id="KW-0808">Transferase</keyword>
<evidence type="ECO:0000256" key="2">
    <source>
        <dbReference type="ARBA" id="ARBA00022679"/>
    </source>
</evidence>
<dbReference type="Proteomes" id="UP000063699">
    <property type="component" value="Chromosome"/>
</dbReference>
<dbReference type="STRING" id="860235.AOZ06_32955"/>
<evidence type="ECO:0000259" key="4">
    <source>
        <dbReference type="Pfam" id="PF13649"/>
    </source>
</evidence>
<organism evidence="5 6">
    <name type="scientific">Kibdelosporangium phytohabitans</name>
    <dbReference type="NCBI Taxonomy" id="860235"/>
    <lineage>
        <taxon>Bacteria</taxon>
        <taxon>Bacillati</taxon>
        <taxon>Actinomycetota</taxon>
        <taxon>Actinomycetes</taxon>
        <taxon>Pseudonocardiales</taxon>
        <taxon>Pseudonocardiaceae</taxon>
        <taxon>Kibdelosporangium</taxon>
    </lineage>
</organism>
<evidence type="ECO:0000256" key="3">
    <source>
        <dbReference type="ARBA" id="ARBA00022691"/>
    </source>
</evidence>
<dbReference type="OrthoDB" id="9791837at2"/>
<dbReference type="GO" id="GO:0032259">
    <property type="term" value="P:methylation"/>
    <property type="evidence" value="ECO:0007669"/>
    <property type="project" value="UniProtKB-KW"/>
</dbReference>
<dbReference type="PANTHER" id="PTHR43464">
    <property type="entry name" value="METHYLTRANSFERASE"/>
    <property type="match status" value="1"/>
</dbReference>
<dbReference type="Gene3D" id="3.40.50.150">
    <property type="entry name" value="Vaccinia Virus protein VP39"/>
    <property type="match status" value="1"/>
</dbReference>